<evidence type="ECO:0000256" key="3">
    <source>
        <dbReference type="ARBA" id="ARBA00022764"/>
    </source>
</evidence>
<dbReference type="InterPro" id="IPR052037">
    <property type="entry name" value="LPS_export_LptA"/>
</dbReference>
<name>A0A6N7QSR9_9GAMM</name>
<dbReference type="GO" id="GO:0009279">
    <property type="term" value="C:cell outer membrane"/>
    <property type="evidence" value="ECO:0007669"/>
    <property type="project" value="TreeGrafter"/>
</dbReference>
<dbReference type="InterPro" id="IPR014340">
    <property type="entry name" value="LptA"/>
</dbReference>
<dbReference type="NCBIfam" id="TIGR03002">
    <property type="entry name" value="outer_YhbN_LptA"/>
    <property type="match status" value="1"/>
</dbReference>
<accession>A0A6N7QSR9</accession>
<evidence type="ECO:0000313" key="8">
    <source>
        <dbReference type="Proteomes" id="UP000433788"/>
    </source>
</evidence>
<dbReference type="Pfam" id="PF03968">
    <property type="entry name" value="LptD_N"/>
    <property type="match status" value="1"/>
</dbReference>
<dbReference type="GO" id="GO:0015920">
    <property type="term" value="P:lipopolysaccharide transport"/>
    <property type="evidence" value="ECO:0007669"/>
    <property type="project" value="InterPro"/>
</dbReference>
<feature type="signal peptide" evidence="5">
    <location>
        <begin position="1"/>
        <end position="32"/>
    </location>
</feature>
<reference evidence="7 8" key="1">
    <citation type="submission" date="2019-11" db="EMBL/GenBank/DDBJ databases">
        <authorList>
            <person name="Zhang X.Y."/>
        </authorList>
    </citation>
    <scope>NUCLEOTIDE SEQUENCE [LARGE SCALE GENOMIC DNA]</scope>
    <source>
        <strain evidence="7 8">C176</strain>
    </source>
</reference>
<dbReference type="PANTHER" id="PTHR36504:SF1">
    <property type="entry name" value="LIPOPOLYSACCHARIDE EXPORT SYSTEM PROTEIN LPTA"/>
    <property type="match status" value="1"/>
</dbReference>
<organism evidence="7 8">
    <name type="scientific">Spiribacter salilacus</name>
    <dbReference type="NCBI Taxonomy" id="2664894"/>
    <lineage>
        <taxon>Bacteria</taxon>
        <taxon>Pseudomonadati</taxon>
        <taxon>Pseudomonadota</taxon>
        <taxon>Gammaproteobacteria</taxon>
        <taxon>Chromatiales</taxon>
        <taxon>Ectothiorhodospiraceae</taxon>
        <taxon>Spiribacter</taxon>
    </lineage>
</organism>
<keyword evidence="2 5" id="KW-0732">Signal</keyword>
<protein>
    <submittedName>
        <fullName evidence="7">Lipopolysaccharide transport periplasmic protein LptA</fullName>
    </submittedName>
</protein>
<dbReference type="GO" id="GO:0001530">
    <property type="term" value="F:lipopolysaccharide binding"/>
    <property type="evidence" value="ECO:0007669"/>
    <property type="project" value="InterPro"/>
</dbReference>
<evidence type="ECO:0000313" key="7">
    <source>
        <dbReference type="EMBL" id="MRH78640.1"/>
    </source>
</evidence>
<gene>
    <name evidence="7" type="primary">lptA</name>
    <name evidence="7" type="ORF">GH984_07965</name>
</gene>
<dbReference type="GO" id="GO:0030288">
    <property type="term" value="C:outer membrane-bounded periplasmic space"/>
    <property type="evidence" value="ECO:0007669"/>
    <property type="project" value="TreeGrafter"/>
</dbReference>
<sequence>MKQEDNMTRTLCLMAQILVFSLLAIMSLTTHAQTRGPVQLEADTAEVSDADGLSIYRGNVVLTRDDTRITGDVMRVYTDSERELQRIEVEGNPATYRDIPLDGGAPRRAESPIMEYYAANPERIILRSGGRLWQGDNEVTGETITHFVAEGRTVADGSSAGGSGRVNVTVFPEQESEE</sequence>
<keyword evidence="3" id="KW-0574">Periplasm</keyword>
<keyword evidence="1" id="KW-0813">Transport</keyword>
<proteinExistence type="predicted"/>
<feature type="chain" id="PRO_5026762615" evidence="5">
    <location>
        <begin position="33"/>
        <end position="178"/>
    </location>
</feature>
<keyword evidence="8" id="KW-1185">Reference proteome</keyword>
<evidence type="ECO:0000256" key="4">
    <source>
        <dbReference type="SAM" id="MobiDB-lite"/>
    </source>
</evidence>
<dbReference type="EMBL" id="WJPP01000004">
    <property type="protein sequence ID" value="MRH78640.1"/>
    <property type="molecule type" value="Genomic_DNA"/>
</dbReference>
<evidence type="ECO:0000256" key="5">
    <source>
        <dbReference type="SAM" id="SignalP"/>
    </source>
</evidence>
<feature type="domain" description="Organic solvent tolerance-like N-terminal" evidence="6">
    <location>
        <begin position="40"/>
        <end position="151"/>
    </location>
</feature>
<comment type="caution">
    <text evidence="7">The sequence shown here is derived from an EMBL/GenBank/DDBJ whole genome shotgun (WGS) entry which is preliminary data.</text>
</comment>
<dbReference type="Proteomes" id="UP000433788">
    <property type="component" value="Unassembled WGS sequence"/>
</dbReference>
<dbReference type="AlphaFoldDB" id="A0A6N7QSR9"/>
<feature type="region of interest" description="Disordered" evidence="4">
    <location>
        <begin position="155"/>
        <end position="178"/>
    </location>
</feature>
<dbReference type="PANTHER" id="PTHR36504">
    <property type="entry name" value="LIPOPOLYSACCHARIDE EXPORT SYSTEM PROTEIN LPTA"/>
    <property type="match status" value="1"/>
</dbReference>
<dbReference type="InterPro" id="IPR005653">
    <property type="entry name" value="OstA-like_N"/>
</dbReference>
<dbReference type="Gene3D" id="2.60.450.10">
    <property type="entry name" value="Lipopolysaccharide (LPS) transport protein A like domain"/>
    <property type="match status" value="1"/>
</dbReference>
<evidence type="ECO:0000259" key="6">
    <source>
        <dbReference type="Pfam" id="PF03968"/>
    </source>
</evidence>
<dbReference type="GO" id="GO:0017089">
    <property type="term" value="F:glycolipid transfer activity"/>
    <property type="evidence" value="ECO:0007669"/>
    <property type="project" value="TreeGrafter"/>
</dbReference>
<evidence type="ECO:0000256" key="2">
    <source>
        <dbReference type="ARBA" id="ARBA00022729"/>
    </source>
</evidence>
<evidence type="ECO:0000256" key="1">
    <source>
        <dbReference type="ARBA" id="ARBA00022448"/>
    </source>
</evidence>